<dbReference type="AlphaFoldDB" id="A0A177TEA0"/>
<organism evidence="2 3">
    <name type="scientific">Tilletia indica</name>
    <dbReference type="NCBI Taxonomy" id="43049"/>
    <lineage>
        <taxon>Eukaryota</taxon>
        <taxon>Fungi</taxon>
        <taxon>Dikarya</taxon>
        <taxon>Basidiomycota</taxon>
        <taxon>Ustilaginomycotina</taxon>
        <taxon>Exobasidiomycetes</taxon>
        <taxon>Tilletiales</taxon>
        <taxon>Tilletiaceae</taxon>
        <taxon>Tilletia</taxon>
    </lineage>
</organism>
<evidence type="ECO:0000313" key="3">
    <source>
        <dbReference type="Proteomes" id="UP000077521"/>
    </source>
</evidence>
<comment type="caution">
    <text evidence="2">The sequence shown here is derived from an EMBL/GenBank/DDBJ whole genome shotgun (WGS) entry which is preliminary data.</text>
</comment>
<dbReference type="EMBL" id="LWDF02000928">
    <property type="protein sequence ID" value="KAE8241350.1"/>
    <property type="molecule type" value="Genomic_DNA"/>
</dbReference>
<feature type="compositionally biased region" description="Low complexity" evidence="1">
    <location>
        <begin position="44"/>
        <end position="62"/>
    </location>
</feature>
<dbReference type="Proteomes" id="UP000077521">
    <property type="component" value="Unassembled WGS sequence"/>
</dbReference>
<feature type="region of interest" description="Disordered" evidence="1">
    <location>
        <begin position="26"/>
        <end position="62"/>
    </location>
</feature>
<gene>
    <name evidence="2" type="ORF">A4X13_0g7451</name>
</gene>
<sequence length="152" mass="15095">MSLSGGNATKVDSSSCRSCTAHCSCCRGEGGSNDRKYAVRRTSRSYSGASSTTASSRSSSISTTKASVLRAGFAAAVGGGLGNGPCKDAGGKGIASISDSYVSGHQQAESIRPSAFVSGPGRTYRARSAHSIAGDAGANVPTSTVFVSDVAS</sequence>
<accession>A0A177TEA0</accession>
<keyword evidence="3" id="KW-1185">Reference proteome</keyword>
<evidence type="ECO:0000256" key="1">
    <source>
        <dbReference type="SAM" id="MobiDB-lite"/>
    </source>
</evidence>
<reference evidence="2" key="2">
    <citation type="journal article" date="2019" name="IMA Fungus">
        <title>Genome sequencing and comparison of five Tilletia species to identify candidate genes for the detection of regulated species infecting wheat.</title>
        <authorList>
            <person name="Nguyen H.D.T."/>
            <person name="Sultana T."/>
            <person name="Kesanakurti P."/>
            <person name="Hambleton S."/>
        </authorList>
    </citation>
    <scope>NUCLEOTIDE SEQUENCE</scope>
    <source>
        <strain evidence="2">DAOMC 236416</strain>
    </source>
</reference>
<evidence type="ECO:0000313" key="2">
    <source>
        <dbReference type="EMBL" id="KAE8241350.1"/>
    </source>
</evidence>
<reference evidence="2" key="1">
    <citation type="submission" date="2016-04" db="EMBL/GenBank/DDBJ databases">
        <authorList>
            <person name="Nguyen H.D."/>
            <person name="Samba Siva P."/>
            <person name="Cullis J."/>
            <person name="Levesque C.A."/>
            <person name="Hambleton S."/>
        </authorList>
    </citation>
    <scope>NUCLEOTIDE SEQUENCE</scope>
    <source>
        <strain evidence="2">DAOMC 236416</strain>
    </source>
</reference>
<proteinExistence type="predicted"/>
<name>A0A177TEA0_9BASI</name>
<protein>
    <submittedName>
        <fullName evidence="2">Uncharacterized protein</fullName>
    </submittedName>
</protein>